<accession>A0A8B6ZH73</accession>
<reference evidence="17" key="1">
    <citation type="submission" date="2025-08" db="UniProtKB">
        <authorList>
            <consortium name="RefSeq"/>
        </authorList>
    </citation>
    <scope>IDENTIFICATION</scope>
</reference>
<dbReference type="RefSeq" id="XP_007935043.1">
    <property type="nucleotide sequence ID" value="XM_007936852.2"/>
</dbReference>
<feature type="compositionally biased region" description="Basic and acidic residues" evidence="15">
    <location>
        <begin position="482"/>
        <end position="491"/>
    </location>
</feature>
<feature type="compositionally biased region" description="Polar residues" evidence="15">
    <location>
        <begin position="492"/>
        <end position="505"/>
    </location>
</feature>
<evidence type="ECO:0000256" key="15">
    <source>
        <dbReference type="SAM" id="MobiDB-lite"/>
    </source>
</evidence>
<evidence type="ECO:0000256" key="3">
    <source>
        <dbReference type="ARBA" id="ARBA00004486"/>
    </source>
</evidence>
<evidence type="ECO:0000256" key="2">
    <source>
        <dbReference type="ARBA" id="ARBA00004484"/>
    </source>
</evidence>
<feature type="compositionally biased region" description="Basic and acidic residues" evidence="15">
    <location>
        <begin position="343"/>
        <end position="358"/>
    </location>
</feature>
<keyword evidence="9" id="KW-0217">Developmental protein</keyword>
<keyword evidence="11 14" id="KW-0175">Coiled coil</keyword>
<dbReference type="GO" id="GO:0048812">
    <property type="term" value="P:neuron projection morphogenesis"/>
    <property type="evidence" value="ECO:0007669"/>
    <property type="project" value="TreeGrafter"/>
</dbReference>
<keyword evidence="13" id="KW-0966">Cell projection</keyword>
<comment type="similarity">
    <text evidence="7">Belongs to the shootin family.</text>
</comment>
<evidence type="ECO:0000256" key="7">
    <source>
        <dbReference type="ARBA" id="ARBA00010041"/>
    </source>
</evidence>
<evidence type="ECO:0000256" key="14">
    <source>
        <dbReference type="SAM" id="Coils"/>
    </source>
</evidence>
<evidence type="ECO:0000256" key="9">
    <source>
        <dbReference type="ARBA" id="ARBA00022473"/>
    </source>
</evidence>
<protein>
    <recommendedName>
        <fullName evidence="8">Shootin-1</fullName>
    </recommendedName>
</protein>
<feature type="region of interest" description="Disordered" evidence="15">
    <location>
        <begin position="468"/>
        <end position="571"/>
    </location>
</feature>
<feature type="coiled-coil region" evidence="14">
    <location>
        <begin position="77"/>
        <end position="132"/>
    </location>
</feature>
<proteinExistence type="inferred from homology"/>
<evidence type="ECO:0000256" key="12">
    <source>
        <dbReference type="ARBA" id="ARBA00023212"/>
    </source>
</evidence>
<dbReference type="Proteomes" id="UP000694850">
    <property type="component" value="Unplaced"/>
</dbReference>
<evidence type="ECO:0000256" key="5">
    <source>
        <dbReference type="ARBA" id="ARBA00004510"/>
    </source>
</evidence>
<evidence type="ECO:0000256" key="1">
    <source>
        <dbReference type="ARBA" id="ARBA00004245"/>
    </source>
</evidence>
<evidence type="ECO:0000256" key="11">
    <source>
        <dbReference type="ARBA" id="ARBA00023054"/>
    </source>
</evidence>
<dbReference type="GO" id="GO:0005737">
    <property type="term" value="C:cytoplasm"/>
    <property type="evidence" value="ECO:0007669"/>
    <property type="project" value="TreeGrafter"/>
</dbReference>
<feature type="compositionally biased region" description="Polar residues" evidence="15">
    <location>
        <begin position="429"/>
        <end position="445"/>
    </location>
</feature>
<sequence length="571" mass="64155">MVIEEVNLMQNHLEIEKTCRESAEALATKLNKENKALKRISMLYMAKLGPDVITEEINIDDDGSATDAEGAGETCVSVQCQKQIKELQDQIVSVQEEKKTLATELENLKSKLVEVNDEVNKVKQEKAVLNAEVLEQRKVLEKCNRVSMLAVEEYEEMQVNLELEKDLRKKAESFAQEMLIEQNKLKRQSYFLLQSSAPDQQLLKALDENAKLIRLLEEEKIQHQQKVKELEEQLENETLHKEIHSLKQQLELLEEDRRELELKYQSSEEKVRNLKHSVDELQKRVNQSENSVPPPPPPPPPLPPPPPNPIRSLMSMIRKRSHPSGSGAKKEKPTQPETTEEVTDLKRQAVEEMMDRIKKGVHLRPVNQAARPKAKPDSSKGSESAVNELKGILGTLNKSTSSRSLKSLETENSETELERILRRRKVTTEADSSSPTGILATSESKSMPVLGSVSSVTKTALNEKTLEAEFNSLFPPAPDPGEGPRKLEGRTSSKVTFQPPSNTGCWSKYLDSGKEPGPLVVLNPVFTPEPQTKDQEAEKDPTQPTEEEGKVKPECQEDSVEKSRETDSSSC</sequence>
<dbReference type="GO" id="GO:0043204">
    <property type="term" value="C:perikaryon"/>
    <property type="evidence" value="ECO:0007669"/>
    <property type="project" value="UniProtKB-SubCell"/>
</dbReference>
<dbReference type="PANTHER" id="PTHR46606:SF3">
    <property type="entry name" value="SHOOTIN-1"/>
    <property type="match status" value="1"/>
</dbReference>
<evidence type="ECO:0000256" key="13">
    <source>
        <dbReference type="ARBA" id="ARBA00023273"/>
    </source>
</evidence>
<keyword evidence="10" id="KW-0963">Cytoplasm</keyword>
<evidence type="ECO:0000256" key="8">
    <source>
        <dbReference type="ARBA" id="ARBA00017666"/>
    </source>
</evidence>
<evidence type="ECO:0000256" key="6">
    <source>
        <dbReference type="ARBA" id="ARBA00004624"/>
    </source>
</evidence>
<comment type="subcellular location">
    <subcellularLocation>
        <location evidence="4">Cell projection</location>
        <location evidence="4">Axon</location>
    </subcellularLocation>
    <subcellularLocation>
        <location evidence="3">Cell projection</location>
        <location evidence="3">Filopodium</location>
    </subcellularLocation>
    <subcellularLocation>
        <location evidence="6">Cell projection</location>
        <location evidence="6">Growth cone</location>
    </subcellularLocation>
    <subcellularLocation>
        <location evidence="5">Cell projection</location>
        <location evidence="5">Lamellipodium</location>
    </subcellularLocation>
    <subcellularLocation>
        <location evidence="1">Cytoplasm</location>
        <location evidence="1">Cytoskeleton</location>
    </subcellularLocation>
    <subcellularLocation>
        <location evidence="2">Perikaryon</location>
    </subcellularLocation>
</comment>
<gene>
    <name evidence="17" type="primary">SHTN1</name>
</gene>
<organism evidence="16 17">
    <name type="scientific">Orycteropus afer afer</name>
    <dbReference type="NCBI Taxonomy" id="1230840"/>
    <lineage>
        <taxon>Eukaryota</taxon>
        <taxon>Metazoa</taxon>
        <taxon>Chordata</taxon>
        <taxon>Craniata</taxon>
        <taxon>Vertebrata</taxon>
        <taxon>Euteleostomi</taxon>
        <taxon>Mammalia</taxon>
        <taxon>Eutheria</taxon>
        <taxon>Afrotheria</taxon>
        <taxon>Tubulidentata</taxon>
        <taxon>Orycteropodidae</taxon>
        <taxon>Orycteropus</taxon>
    </lineage>
</organism>
<evidence type="ECO:0000313" key="16">
    <source>
        <dbReference type="Proteomes" id="UP000694850"/>
    </source>
</evidence>
<dbReference type="GO" id="GO:0005856">
    <property type="term" value="C:cytoskeleton"/>
    <property type="evidence" value="ECO:0007669"/>
    <property type="project" value="UniProtKB-SubCell"/>
</dbReference>
<feature type="region of interest" description="Disordered" evidence="15">
    <location>
        <begin position="283"/>
        <end position="448"/>
    </location>
</feature>
<keyword evidence="12" id="KW-0206">Cytoskeleton</keyword>
<feature type="compositionally biased region" description="Pro residues" evidence="15">
    <location>
        <begin position="292"/>
        <end position="309"/>
    </location>
</feature>
<dbReference type="OrthoDB" id="6111338at2759"/>
<evidence type="ECO:0000256" key="10">
    <source>
        <dbReference type="ARBA" id="ARBA00022490"/>
    </source>
</evidence>
<dbReference type="GO" id="GO:2001224">
    <property type="term" value="P:positive regulation of neuron migration"/>
    <property type="evidence" value="ECO:0007669"/>
    <property type="project" value="TreeGrafter"/>
</dbReference>
<dbReference type="InterPro" id="IPR024849">
    <property type="entry name" value="Shootin-1"/>
</dbReference>
<dbReference type="GO" id="GO:0030027">
    <property type="term" value="C:lamellipodium"/>
    <property type="evidence" value="ECO:0007669"/>
    <property type="project" value="UniProtKB-SubCell"/>
</dbReference>
<keyword evidence="16" id="KW-1185">Reference proteome</keyword>
<dbReference type="PANTHER" id="PTHR46606">
    <property type="entry name" value="SHOOTIN-1"/>
    <property type="match status" value="1"/>
</dbReference>
<evidence type="ECO:0000313" key="17">
    <source>
        <dbReference type="RefSeq" id="XP_007935043.1"/>
    </source>
</evidence>
<dbReference type="GO" id="GO:0030175">
    <property type="term" value="C:filopodium"/>
    <property type="evidence" value="ECO:0007669"/>
    <property type="project" value="UniProtKB-SubCell"/>
</dbReference>
<feature type="compositionally biased region" description="Basic and acidic residues" evidence="15">
    <location>
        <begin position="531"/>
        <end position="571"/>
    </location>
</feature>
<name>A0A8B6ZH73_ORYAF</name>
<evidence type="ECO:0000256" key="4">
    <source>
        <dbReference type="ARBA" id="ARBA00004489"/>
    </source>
</evidence>
<dbReference type="GO" id="GO:0044295">
    <property type="term" value="C:axonal growth cone"/>
    <property type="evidence" value="ECO:0007669"/>
    <property type="project" value="TreeGrafter"/>
</dbReference>
<dbReference type="AlphaFoldDB" id="A0A8B6ZH73"/>